<dbReference type="InterPro" id="IPR011042">
    <property type="entry name" value="6-blade_b-propeller_TolB-like"/>
</dbReference>
<dbReference type="EMBL" id="RCHS01002913">
    <property type="protein sequence ID" value="RMX45012.1"/>
    <property type="molecule type" value="Genomic_DNA"/>
</dbReference>
<dbReference type="CDD" id="cd05819">
    <property type="entry name" value="NHL"/>
    <property type="match status" value="1"/>
</dbReference>
<organism evidence="9 10">
    <name type="scientific">Pocillopora damicornis</name>
    <name type="common">Cauliflower coral</name>
    <name type="synonym">Millepora damicornis</name>
    <dbReference type="NCBI Taxonomy" id="46731"/>
    <lineage>
        <taxon>Eukaryota</taxon>
        <taxon>Metazoa</taxon>
        <taxon>Cnidaria</taxon>
        <taxon>Anthozoa</taxon>
        <taxon>Hexacorallia</taxon>
        <taxon>Scleractinia</taxon>
        <taxon>Astrocoeniina</taxon>
        <taxon>Pocilloporidae</taxon>
        <taxon>Pocillopora</taxon>
    </lineage>
</organism>
<dbReference type="Gene3D" id="2.120.10.30">
    <property type="entry name" value="TolB, C-terminal domain"/>
    <property type="match status" value="1"/>
</dbReference>
<dbReference type="SMART" id="SM00184">
    <property type="entry name" value="RING"/>
    <property type="match status" value="1"/>
</dbReference>
<name>A0A3M6TUC1_POCDA</name>
<dbReference type="Pfam" id="PF13445">
    <property type="entry name" value="zf-RING_UBOX"/>
    <property type="match status" value="1"/>
</dbReference>
<dbReference type="InterPro" id="IPR001841">
    <property type="entry name" value="Znf_RING"/>
</dbReference>
<accession>A0A3M6TUC1</accession>
<reference evidence="9 10" key="1">
    <citation type="journal article" date="2018" name="Sci. Rep.">
        <title>Comparative analysis of the Pocillopora damicornis genome highlights role of immune system in coral evolution.</title>
        <authorList>
            <person name="Cunning R."/>
            <person name="Bay R.A."/>
            <person name="Gillette P."/>
            <person name="Baker A.C."/>
            <person name="Traylor-Knowles N."/>
        </authorList>
    </citation>
    <scope>NUCLEOTIDE SEQUENCE [LARGE SCALE GENOMIC DNA]</scope>
    <source>
        <strain evidence="9">RSMAS</strain>
        <tissue evidence="9">Whole animal</tissue>
    </source>
</reference>
<protein>
    <recommendedName>
        <fullName evidence="8">RING-type domain-containing protein</fullName>
    </recommendedName>
</protein>
<dbReference type="PANTHER" id="PTHR25462">
    <property type="entry name" value="BONUS, ISOFORM C-RELATED"/>
    <property type="match status" value="1"/>
</dbReference>
<keyword evidence="4" id="KW-0862">Zinc</keyword>
<dbReference type="PANTHER" id="PTHR25462:SF296">
    <property type="entry name" value="MEIOTIC P26, ISOFORM F"/>
    <property type="match status" value="1"/>
</dbReference>
<keyword evidence="10" id="KW-1185">Reference proteome</keyword>
<evidence type="ECO:0000256" key="1">
    <source>
        <dbReference type="ARBA" id="ARBA00022723"/>
    </source>
</evidence>
<dbReference type="PROSITE" id="PS50089">
    <property type="entry name" value="ZF_RING_2"/>
    <property type="match status" value="1"/>
</dbReference>
<dbReference type="SUPFAM" id="SSF57850">
    <property type="entry name" value="RING/U-box"/>
    <property type="match status" value="1"/>
</dbReference>
<dbReference type="InterPro" id="IPR017907">
    <property type="entry name" value="Znf_RING_CS"/>
</dbReference>
<dbReference type="InterPro" id="IPR047153">
    <property type="entry name" value="TRIM45/56/19-like"/>
</dbReference>
<feature type="compositionally biased region" description="Basic and acidic residues" evidence="7">
    <location>
        <begin position="87"/>
        <end position="121"/>
    </location>
</feature>
<dbReference type="AlphaFoldDB" id="A0A3M6TUC1"/>
<dbReference type="Pfam" id="PF01436">
    <property type="entry name" value="NHL"/>
    <property type="match status" value="1"/>
</dbReference>
<gene>
    <name evidence="9" type="ORF">pdam_00022515</name>
</gene>
<evidence type="ECO:0000256" key="4">
    <source>
        <dbReference type="ARBA" id="ARBA00022833"/>
    </source>
</evidence>
<dbReference type="GO" id="GO:0008270">
    <property type="term" value="F:zinc ion binding"/>
    <property type="evidence" value="ECO:0007669"/>
    <property type="project" value="UniProtKB-KW"/>
</dbReference>
<evidence type="ECO:0000313" key="10">
    <source>
        <dbReference type="Proteomes" id="UP000275408"/>
    </source>
</evidence>
<keyword evidence="1" id="KW-0479">Metal-binding</keyword>
<feature type="domain" description="RING-type" evidence="8">
    <location>
        <begin position="20"/>
        <end position="62"/>
    </location>
</feature>
<dbReference type="OrthoDB" id="5968523at2759"/>
<comment type="caution">
    <text evidence="9">The sequence shown here is derived from an EMBL/GenBank/DDBJ whole genome shotgun (WGS) entry which is preliminary data.</text>
</comment>
<evidence type="ECO:0000256" key="2">
    <source>
        <dbReference type="ARBA" id="ARBA00022737"/>
    </source>
</evidence>
<evidence type="ECO:0000259" key="8">
    <source>
        <dbReference type="PROSITE" id="PS50089"/>
    </source>
</evidence>
<evidence type="ECO:0000256" key="6">
    <source>
        <dbReference type="PROSITE-ProRule" id="PRU00504"/>
    </source>
</evidence>
<proteinExistence type="predicted"/>
<keyword evidence="3 5" id="KW-0863">Zinc-finger</keyword>
<dbReference type="Proteomes" id="UP000275408">
    <property type="component" value="Unassembled WGS sequence"/>
</dbReference>
<dbReference type="Gene3D" id="3.30.40.10">
    <property type="entry name" value="Zinc/RING finger domain, C3HC4 (zinc finger)"/>
    <property type="match status" value="1"/>
</dbReference>
<dbReference type="InterPro" id="IPR027370">
    <property type="entry name" value="Znf-RING_euk"/>
</dbReference>
<evidence type="ECO:0000256" key="3">
    <source>
        <dbReference type="ARBA" id="ARBA00022771"/>
    </source>
</evidence>
<dbReference type="PROSITE" id="PS00518">
    <property type="entry name" value="ZF_RING_1"/>
    <property type="match status" value="1"/>
</dbReference>
<dbReference type="InterPro" id="IPR013083">
    <property type="entry name" value="Znf_RING/FYVE/PHD"/>
</dbReference>
<evidence type="ECO:0000256" key="5">
    <source>
        <dbReference type="PROSITE-ProRule" id="PRU00175"/>
    </source>
</evidence>
<dbReference type="InterPro" id="IPR001258">
    <property type="entry name" value="NHL_repeat"/>
</dbReference>
<sequence>MAFFQKARTSSSSSADSFLCPVCNEEYQDEPKQLPCLHTICQDCLCDAATGKNALKIYCPIDGQELPLPMGGIKMLPTDFRVLRLVEAHRGQNKTRSERKPREPRKEKPEKAERKKTRNTDEDSGPPLQEQEERMKKQLSEMMAKLRSLLDEKEKALYKQIDDAMAREKRSLSMNGAEGEQKKRAIFLLDLTPSRKILQSIKEEGLAAIQGNRKAPTLLSELNTAGITPSGNKTATPDANYREAAEVIRALNVPLQFKSMFNPGAVAVGKNGHIAVTDYGNECVWLFNPEGSFLCQIGEDGEGSMECPDGVFFFPDNNIIVSDGPFEGPQSIQMFDITGRFIRSLVEVDDDEDISFSNISVDDNLRILVTCNGTRPCIQVYNADDKEEYSLEMELGGEHLASPGKAIFFDGKFYVIDSDGSKNKTAIKVFDEKGSLLQTFDEDKHNLGQRDNMGIDITYPIRLALDKSNNTLLAYHGIPREIRILRPDGTQVSSIKTVSGARDIALTIDKKIVATCGEDSFLSRSVQMLKFNNN</sequence>
<feature type="region of interest" description="Disordered" evidence="7">
    <location>
        <begin position="87"/>
        <end position="137"/>
    </location>
</feature>
<dbReference type="OMA" id="DYGSECV"/>
<keyword evidence="2" id="KW-0677">Repeat</keyword>
<evidence type="ECO:0000313" key="9">
    <source>
        <dbReference type="EMBL" id="RMX45012.1"/>
    </source>
</evidence>
<dbReference type="PROSITE" id="PS51125">
    <property type="entry name" value="NHL"/>
    <property type="match status" value="1"/>
</dbReference>
<dbReference type="SUPFAM" id="SSF101898">
    <property type="entry name" value="NHL repeat"/>
    <property type="match status" value="1"/>
</dbReference>
<evidence type="ECO:0000256" key="7">
    <source>
        <dbReference type="SAM" id="MobiDB-lite"/>
    </source>
</evidence>
<feature type="repeat" description="NHL" evidence="6">
    <location>
        <begin position="262"/>
        <end position="290"/>
    </location>
</feature>